<protein>
    <submittedName>
        <fullName evidence="3">DUF1648 domain-containing protein</fullName>
    </submittedName>
</protein>
<feature type="transmembrane region" description="Helical" evidence="1">
    <location>
        <begin position="59"/>
        <end position="79"/>
    </location>
</feature>
<name>A0ABU9N6G7_9FLAO</name>
<feature type="transmembrane region" description="Helical" evidence="1">
    <location>
        <begin position="15"/>
        <end position="33"/>
    </location>
</feature>
<dbReference type="InterPro" id="IPR012867">
    <property type="entry name" value="DUF1648"/>
</dbReference>
<keyword evidence="1" id="KW-1133">Transmembrane helix</keyword>
<organism evidence="3 4">
    <name type="scientific">Flavobacterium aureirubrum</name>
    <dbReference type="NCBI Taxonomy" id="3133147"/>
    <lineage>
        <taxon>Bacteria</taxon>
        <taxon>Pseudomonadati</taxon>
        <taxon>Bacteroidota</taxon>
        <taxon>Flavobacteriia</taxon>
        <taxon>Flavobacteriales</taxon>
        <taxon>Flavobacteriaceae</taxon>
        <taxon>Flavobacterium</taxon>
    </lineage>
</organism>
<dbReference type="PANTHER" id="PTHR37810:SF5">
    <property type="entry name" value="IMMUNITY PROTEIN SDPI"/>
    <property type="match status" value="1"/>
</dbReference>
<keyword evidence="4" id="KW-1185">Reference proteome</keyword>
<keyword evidence="1" id="KW-0472">Membrane</keyword>
<gene>
    <name evidence="3" type="ORF">WFZ85_11790</name>
</gene>
<dbReference type="RefSeq" id="WP_342696497.1">
    <property type="nucleotide sequence ID" value="NZ_JBCGDO010000016.1"/>
</dbReference>
<dbReference type="Proteomes" id="UP001460072">
    <property type="component" value="Unassembled WGS sequence"/>
</dbReference>
<keyword evidence="1" id="KW-0812">Transmembrane</keyword>
<evidence type="ECO:0000259" key="2">
    <source>
        <dbReference type="Pfam" id="PF07853"/>
    </source>
</evidence>
<dbReference type="PANTHER" id="PTHR37810">
    <property type="entry name" value="IMMUNITY PROTEIN SDPI"/>
    <property type="match status" value="1"/>
</dbReference>
<dbReference type="EMBL" id="JBCGDO010000016">
    <property type="protein sequence ID" value="MEM0543301.1"/>
    <property type="molecule type" value="Genomic_DNA"/>
</dbReference>
<feature type="transmembrane region" description="Helical" evidence="1">
    <location>
        <begin position="136"/>
        <end position="157"/>
    </location>
</feature>
<evidence type="ECO:0000313" key="4">
    <source>
        <dbReference type="Proteomes" id="UP001460072"/>
    </source>
</evidence>
<reference evidence="3 4" key="1">
    <citation type="submission" date="2024-03" db="EMBL/GenBank/DDBJ databases">
        <title>Two novel species of the genus Flavobacterium exhibiting potentially degradation of complex polysaccharides.</title>
        <authorList>
            <person name="Lian X."/>
        </authorList>
    </citation>
    <scope>NUCLEOTIDE SEQUENCE [LARGE SCALE GENOMIC DNA]</scope>
    <source>
        <strain evidence="4">j3</strain>
    </source>
</reference>
<evidence type="ECO:0000313" key="3">
    <source>
        <dbReference type="EMBL" id="MEM0543301.1"/>
    </source>
</evidence>
<comment type="caution">
    <text evidence="3">The sequence shown here is derived from an EMBL/GenBank/DDBJ whole genome shotgun (WGS) entry which is preliminary data.</text>
</comment>
<evidence type="ECO:0000256" key="1">
    <source>
        <dbReference type="SAM" id="Phobius"/>
    </source>
</evidence>
<accession>A0ABU9N6G7</accession>
<sequence length="163" mass="18958">MQPKIKIPLTITDKILEIIGVLLLLFFWVYTIYHYKELPEIIPTHFGAEGKPDGYGNKWTIFSLPAVSAIMYVGITIAIQFPHRFNYLVTITQENAEKQYLLVTRLFRIMKLTVLATFFLLDFQTIQIALGQPDIFGRWFLLLVFAMIFVPLFYFLIQSSKNA</sequence>
<dbReference type="Pfam" id="PF07853">
    <property type="entry name" value="DUF1648"/>
    <property type="match status" value="1"/>
</dbReference>
<proteinExistence type="predicted"/>
<feature type="domain" description="DUF1648" evidence="2">
    <location>
        <begin position="22"/>
        <end position="67"/>
    </location>
</feature>